<sequence>MRDKLSVTYLGDSPAPSEQDSLDNRVKTRLRERSMKAENNYPGIQR</sequence>
<evidence type="ECO:0000313" key="2">
    <source>
        <dbReference type="EMBL" id="SDW45654.1"/>
    </source>
</evidence>
<evidence type="ECO:0000256" key="1">
    <source>
        <dbReference type="SAM" id="MobiDB-lite"/>
    </source>
</evidence>
<protein>
    <submittedName>
        <fullName evidence="2">Uncharacterized protein</fullName>
    </submittedName>
</protein>
<dbReference type="AlphaFoldDB" id="A0A1H2TQT8"/>
<name>A0A1H2TQT8_HALVA</name>
<proteinExistence type="predicted"/>
<feature type="compositionally biased region" description="Basic and acidic residues" evidence="1">
    <location>
        <begin position="22"/>
        <end position="36"/>
    </location>
</feature>
<reference evidence="2 3" key="1">
    <citation type="submission" date="2016-10" db="EMBL/GenBank/DDBJ databases">
        <authorList>
            <person name="de Groot N.N."/>
        </authorList>
    </citation>
    <scope>NUCLEOTIDE SEQUENCE [LARGE SCALE GENOMIC DNA]</scope>
    <source>
        <strain evidence="2 3">DSM 3756</strain>
    </source>
</reference>
<gene>
    <name evidence="2" type="ORF">SAMN05443574_103327</name>
</gene>
<dbReference type="STRING" id="28442.SAMN05443574_103327"/>
<dbReference type="EMBL" id="FNOF01000003">
    <property type="protein sequence ID" value="SDW45654.1"/>
    <property type="molecule type" value="Genomic_DNA"/>
</dbReference>
<evidence type="ECO:0000313" key="3">
    <source>
        <dbReference type="Proteomes" id="UP000182573"/>
    </source>
</evidence>
<feature type="region of interest" description="Disordered" evidence="1">
    <location>
        <begin position="1"/>
        <end position="46"/>
    </location>
</feature>
<accession>A0A1H2TQT8</accession>
<dbReference type="Proteomes" id="UP000182573">
    <property type="component" value="Unassembled WGS sequence"/>
</dbReference>
<organism evidence="2 3">
    <name type="scientific">Haloarcula vallismortis</name>
    <name type="common">Halobacterium vallismortis</name>
    <dbReference type="NCBI Taxonomy" id="28442"/>
    <lineage>
        <taxon>Archaea</taxon>
        <taxon>Methanobacteriati</taxon>
        <taxon>Methanobacteriota</taxon>
        <taxon>Stenosarchaea group</taxon>
        <taxon>Halobacteria</taxon>
        <taxon>Halobacteriales</taxon>
        <taxon>Haloarculaceae</taxon>
        <taxon>Haloarcula</taxon>
    </lineage>
</organism>